<evidence type="ECO:0000313" key="1">
    <source>
        <dbReference type="EMBL" id="MEQ2222281.1"/>
    </source>
</evidence>
<comment type="caution">
    <text evidence="1">The sequence shown here is derived from an EMBL/GenBank/DDBJ whole genome shotgun (WGS) entry which is preliminary data.</text>
</comment>
<protein>
    <submittedName>
        <fullName evidence="1">Uncharacterized protein</fullName>
    </submittedName>
</protein>
<accession>A0ABV0SQA4</accession>
<keyword evidence="2" id="KW-1185">Reference proteome</keyword>
<dbReference type="Proteomes" id="UP001482620">
    <property type="component" value="Unassembled WGS sequence"/>
</dbReference>
<dbReference type="EMBL" id="JAHRIQ010002913">
    <property type="protein sequence ID" value="MEQ2222281.1"/>
    <property type="molecule type" value="Genomic_DNA"/>
</dbReference>
<name>A0ABV0SQA4_9TELE</name>
<organism evidence="1 2">
    <name type="scientific">Ilyodon furcidens</name>
    <name type="common">goldbreast splitfin</name>
    <dbReference type="NCBI Taxonomy" id="33524"/>
    <lineage>
        <taxon>Eukaryota</taxon>
        <taxon>Metazoa</taxon>
        <taxon>Chordata</taxon>
        <taxon>Craniata</taxon>
        <taxon>Vertebrata</taxon>
        <taxon>Euteleostomi</taxon>
        <taxon>Actinopterygii</taxon>
        <taxon>Neopterygii</taxon>
        <taxon>Teleostei</taxon>
        <taxon>Neoteleostei</taxon>
        <taxon>Acanthomorphata</taxon>
        <taxon>Ovalentaria</taxon>
        <taxon>Atherinomorphae</taxon>
        <taxon>Cyprinodontiformes</taxon>
        <taxon>Goodeidae</taxon>
        <taxon>Ilyodon</taxon>
    </lineage>
</organism>
<gene>
    <name evidence="1" type="ORF">ILYODFUR_024523</name>
</gene>
<proteinExistence type="predicted"/>
<reference evidence="1 2" key="1">
    <citation type="submission" date="2021-06" db="EMBL/GenBank/DDBJ databases">
        <authorList>
            <person name="Palmer J.M."/>
        </authorList>
    </citation>
    <scope>NUCLEOTIDE SEQUENCE [LARGE SCALE GENOMIC DNA]</scope>
    <source>
        <strain evidence="2">if_2019</strain>
        <tissue evidence="1">Muscle</tissue>
    </source>
</reference>
<sequence length="106" mass="11997">MLNSAVNETHDHIFFSSEGKAIMKVQFGATLYCMKWKISSVRACLKNVGLYFIQLKQFTVCASQSQIRDQLCPAYIAHEFQVISVNTSHNNGDLLSLKCEIISFVF</sequence>
<evidence type="ECO:0000313" key="2">
    <source>
        <dbReference type="Proteomes" id="UP001482620"/>
    </source>
</evidence>